<dbReference type="AlphaFoldDB" id="A0A0H2R596"/>
<name>A0A0H2R596_9AGAM</name>
<protein>
    <submittedName>
        <fullName evidence="2">Uncharacterized protein</fullName>
    </submittedName>
</protein>
<feature type="region of interest" description="Disordered" evidence="1">
    <location>
        <begin position="73"/>
        <end position="92"/>
    </location>
</feature>
<accession>A0A0H2R596</accession>
<gene>
    <name evidence="2" type="ORF">SCHPADRAFT_947549</name>
</gene>
<evidence type="ECO:0000313" key="2">
    <source>
        <dbReference type="EMBL" id="KLO04653.1"/>
    </source>
</evidence>
<dbReference type="EMBL" id="KQ086472">
    <property type="protein sequence ID" value="KLO04653.1"/>
    <property type="molecule type" value="Genomic_DNA"/>
</dbReference>
<keyword evidence="3" id="KW-1185">Reference proteome</keyword>
<evidence type="ECO:0000313" key="3">
    <source>
        <dbReference type="Proteomes" id="UP000053477"/>
    </source>
</evidence>
<evidence type="ECO:0000256" key="1">
    <source>
        <dbReference type="SAM" id="MobiDB-lite"/>
    </source>
</evidence>
<dbReference type="InParanoid" id="A0A0H2R596"/>
<dbReference type="Proteomes" id="UP000053477">
    <property type="component" value="Unassembled WGS sequence"/>
</dbReference>
<feature type="region of interest" description="Disordered" evidence="1">
    <location>
        <begin position="1"/>
        <end position="22"/>
    </location>
</feature>
<organism evidence="2 3">
    <name type="scientific">Schizopora paradoxa</name>
    <dbReference type="NCBI Taxonomy" id="27342"/>
    <lineage>
        <taxon>Eukaryota</taxon>
        <taxon>Fungi</taxon>
        <taxon>Dikarya</taxon>
        <taxon>Basidiomycota</taxon>
        <taxon>Agaricomycotina</taxon>
        <taxon>Agaricomycetes</taxon>
        <taxon>Hymenochaetales</taxon>
        <taxon>Schizoporaceae</taxon>
        <taxon>Schizopora</taxon>
    </lineage>
</organism>
<reference evidence="2 3" key="1">
    <citation type="submission" date="2015-04" db="EMBL/GenBank/DDBJ databases">
        <title>Complete genome sequence of Schizopora paradoxa KUC8140, a cosmopolitan wood degrader in East Asia.</title>
        <authorList>
            <consortium name="DOE Joint Genome Institute"/>
            <person name="Min B."/>
            <person name="Park H."/>
            <person name="Jang Y."/>
            <person name="Kim J.-J."/>
            <person name="Kim K.H."/>
            <person name="Pangilinan J."/>
            <person name="Lipzen A."/>
            <person name="Riley R."/>
            <person name="Grigoriev I.V."/>
            <person name="Spatafora J.W."/>
            <person name="Choi I.-G."/>
        </authorList>
    </citation>
    <scope>NUCLEOTIDE SEQUENCE [LARGE SCALE GENOMIC DNA]</scope>
    <source>
        <strain evidence="2 3">KUC8140</strain>
    </source>
</reference>
<sequence>MLDEPDTDAHKASITSSSGDSIKLTRADGKYCFYVERPDGEVLVVSGSESRLLDVPTVHADDDIEVIRREEAVRPPEDAASRDRRVAEEREAVANKEKERRALISKIRQRAQLIRDTGRDGTREEITVIVKTLDLGEFCPLIEGVSARPTYDVELYSIILTRLKEVFRASIKPLNKNFIIHHFGRMMNWSTTMTEAITYYIGEFSFTFIQYLFLFASPEPCLELIKLSYLLQNSANVSLDELSAKVDELGTQVKDVKLELSTQINEFNDKVTSQIKQLEETLWEKLDAKFNTFSDALTIALQGHNAQNENLYGLLIDVKSHLQYSQDQAARDRKETEKVTGVLFDSLLSIARQGDYEVRQALTRW</sequence>
<proteinExistence type="predicted"/>